<reference evidence="3 4" key="1">
    <citation type="submission" date="2015-08" db="EMBL/GenBank/DDBJ databases">
        <authorList>
            <person name="Babu N.S."/>
            <person name="Beckwith C.J."/>
            <person name="Beseler K.G."/>
            <person name="Brison A."/>
            <person name="Carone J.V."/>
            <person name="Caskin T.P."/>
            <person name="Diamond M."/>
            <person name="Durham M.E."/>
            <person name="Foxe J.M."/>
            <person name="Go M."/>
            <person name="Henderson B.A."/>
            <person name="Jones I.B."/>
            <person name="McGettigan J.A."/>
            <person name="Micheletti S.J."/>
            <person name="Nasrallah M.E."/>
            <person name="Ortiz D."/>
            <person name="Piller C.R."/>
            <person name="Privatt S.R."/>
            <person name="Schneider S.L."/>
            <person name="Sharp S."/>
            <person name="Smith T.C."/>
            <person name="Stanton J.D."/>
            <person name="Ullery H.E."/>
            <person name="Wilson R.J."/>
            <person name="Serrano M.G."/>
            <person name="Buck G."/>
            <person name="Lee V."/>
            <person name="Wang Y."/>
            <person name="Carvalho R."/>
            <person name="Voegtly L."/>
            <person name="Shi R."/>
            <person name="Duckworth R."/>
            <person name="Johnson A."/>
            <person name="Loviza R."/>
            <person name="Walstead R."/>
            <person name="Shah Z."/>
            <person name="Kiflezghi M."/>
            <person name="Wade K."/>
            <person name="Ball S.L."/>
            <person name="Bradley K.W."/>
            <person name="Asai D.J."/>
            <person name="Bowman C.A."/>
            <person name="Russell D.A."/>
            <person name="Pope W.H."/>
            <person name="Jacobs-Sera D."/>
            <person name="Hendrix R.W."/>
            <person name="Hatfull G.F."/>
        </authorList>
    </citation>
    <scope>NUCLEOTIDE SEQUENCE [LARGE SCALE GENOMIC DNA]</scope>
    <source>
        <strain evidence="3 4">DSM 27648</strain>
    </source>
</reference>
<evidence type="ECO:0000313" key="4">
    <source>
        <dbReference type="Proteomes" id="UP000064967"/>
    </source>
</evidence>
<dbReference type="STRING" id="1391654.AKJ09_07121"/>
<evidence type="ECO:0000256" key="2">
    <source>
        <dbReference type="SAM" id="SignalP"/>
    </source>
</evidence>
<evidence type="ECO:0000256" key="1">
    <source>
        <dbReference type="ARBA" id="ARBA00022729"/>
    </source>
</evidence>
<dbReference type="AlphaFoldDB" id="A0A0K1Q3Y1"/>
<proteinExistence type="predicted"/>
<dbReference type="PROSITE" id="PS51257">
    <property type="entry name" value="PROKAR_LIPOPROTEIN"/>
    <property type="match status" value="1"/>
</dbReference>
<dbReference type="RefSeq" id="WP_205633869.1">
    <property type="nucleotide sequence ID" value="NZ_CP012333.1"/>
</dbReference>
<dbReference type="InterPro" id="IPR006969">
    <property type="entry name" value="Stig-like"/>
</dbReference>
<sequence>MKRLSSAMGWSVATLLGGAFLVGACADSIDVGETLDAGGPDTATSGPTFVATEAGADANSKVEALQCATANCAPGYGTCLDSKFTCDVDLNTNNNHCGSCDVSCPNGGQVLNARSICTNGQCVMSCNAGFADCNGIPDDGCEQVLDDPNNCGTCGHKCAADQPCIDIAPNVTIGKCGCPDGKTWCGSGCVDLSSNDKNCGACGNACPPPPNGAPALGDHMHYGCVAGECANPKCDDPTQFPPRGYANCNGDVGDGCEANVFADDKNCGTCGHVCPDGQTCAILSPNNVVGCACPAGLTKCSSNSMPGFASCVDILTDVENCGACGARCDGNEGVICDNGMCVQLCPDGFADCNGDPSDSCETNIMTDPYHCGGCTTQCDHGLPQPCQGGKCQTEDCDGGTTVQ</sequence>
<feature type="chain" id="PRO_5005467054" evidence="2">
    <location>
        <begin position="25"/>
        <end position="403"/>
    </location>
</feature>
<dbReference type="KEGG" id="llu:AKJ09_07121"/>
<dbReference type="PANTHER" id="PTHR33227:SF48">
    <property type="entry name" value="STIGMA-SPECIFIC STIG1-LIKE PROTEIN 4"/>
    <property type="match status" value="1"/>
</dbReference>
<name>A0A0K1Q3Y1_9BACT</name>
<keyword evidence="1 2" id="KW-0732">Signal</keyword>
<evidence type="ECO:0000313" key="3">
    <source>
        <dbReference type="EMBL" id="AKV00458.1"/>
    </source>
</evidence>
<dbReference type="PANTHER" id="PTHR33227">
    <property type="entry name" value="STIGMA-SPECIFIC STIG1-LIKE PROTEIN 3"/>
    <property type="match status" value="1"/>
</dbReference>
<dbReference type="Proteomes" id="UP000064967">
    <property type="component" value="Chromosome"/>
</dbReference>
<gene>
    <name evidence="3" type="ORF">AKJ09_07121</name>
</gene>
<feature type="signal peptide" evidence="2">
    <location>
        <begin position="1"/>
        <end position="24"/>
    </location>
</feature>
<accession>A0A0K1Q3Y1</accession>
<keyword evidence="4" id="KW-1185">Reference proteome</keyword>
<protein>
    <submittedName>
        <fullName evidence="3">Tryptophan synthase alpha chain</fullName>
    </submittedName>
</protein>
<dbReference type="EMBL" id="CP012333">
    <property type="protein sequence ID" value="AKV00458.1"/>
    <property type="molecule type" value="Genomic_DNA"/>
</dbReference>
<organism evidence="3 4">
    <name type="scientific">Labilithrix luteola</name>
    <dbReference type="NCBI Taxonomy" id="1391654"/>
    <lineage>
        <taxon>Bacteria</taxon>
        <taxon>Pseudomonadati</taxon>
        <taxon>Myxococcota</taxon>
        <taxon>Polyangia</taxon>
        <taxon>Polyangiales</taxon>
        <taxon>Labilitrichaceae</taxon>
        <taxon>Labilithrix</taxon>
    </lineage>
</organism>